<dbReference type="InterPro" id="IPR051199">
    <property type="entry name" value="LPS_LOS_Heptosyltrfase"/>
</dbReference>
<protein>
    <recommendedName>
        <fullName evidence="6">Glycosyltransferase family 9 protein</fullName>
    </recommendedName>
</protein>
<sequence length="458" mass="50404">MSADLQAIKIRRLRHIDLTSQRTPLLDRSVRRYRELSAIYSQPIVACYFMNRAFAKGWSLMKSTLIKTMKLRFWKRSDRASEPVDGLTGQTVYAIRITGGLGDAIIVARLARDLQALLGSGASFDVYFLSPKTIEPFFRSIAGFRESIHIDAFPTAGPHYTFSLIANQFVTFLNEHLKYRALLNTNPKVISLFGHVQAARKEIERYIVAHPSLDGSFADLAVRQGHTRNTYLHEMLGISYGGDALDIGTNPRTCEEFGLTPGNYITVHDGWDTKFKLVAHRPTKALPVQSWIDIVRELKAARPDLSIVQLGGKTGDDIPTVDINLKNKLSFAQSASILAGAALHVDTESGLVHIGAALGVRSVVMFGPTNVKWFGYPQNANIAPAQCGNCWWSTDSWMDFCPAGHERPTCMGSIDPLKVVSEALRFLNEEPVSQLGNPASGAARSPGASAVQRQAYAG</sequence>
<evidence type="ECO:0000256" key="2">
    <source>
        <dbReference type="ARBA" id="ARBA00022679"/>
    </source>
</evidence>
<dbReference type="RefSeq" id="WP_310065302.1">
    <property type="nucleotide sequence ID" value="NZ_JAVDQN010000001.1"/>
</dbReference>
<dbReference type="PANTHER" id="PTHR30160">
    <property type="entry name" value="TETRAACYLDISACCHARIDE 4'-KINASE-RELATED"/>
    <property type="match status" value="1"/>
</dbReference>
<evidence type="ECO:0000313" key="5">
    <source>
        <dbReference type="Proteomes" id="UP001185254"/>
    </source>
</evidence>
<keyword evidence="1" id="KW-0328">Glycosyltransferase</keyword>
<dbReference type="Gene3D" id="3.40.50.2000">
    <property type="entry name" value="Glycogen Phosphorylase B"/>
    <property type="match status" value="1"/>
</dbReference>
<keyword evidence="5" id="KW-1185">Reference proteome</keyword>
<dbReference type="SUPFAM" id="SSF53756">
    <property type="entry name" value="UDP-Glycosyltransferase/glycogen phosphorylase"/>
    <property type="match status" value="1"/>
</dbReference>
<feature type="region of interest" description="Disordered" evidence="3">
    <location>
        <begin position="435"/>
        <end position="458"/>
    </location>
</feature>
<evidence type="ECO:0008006" key="6">
    <source>
        <dbReference type="Google" id="ProtNLM"/>
    </source>
</evidence>
<reference evidence="4 5" key="1">
    <citation type="submission" date="2023-07" db="EMBL/GenBank/DDBJ databases">
        <title>Sorghum-associated microbial communities from plants grown in Nebraska, USA.</title>
        <authorList>
            <person name="Schachtman D."/>
        </authorList>
    </citation>
    <scope>NUCLEOTIDE SEQUENCE [LARGE SCALE GENOMIC DNA]</scope>
    <source>
        <strain evidence="4 5">DS1039</strain>
    </source>
</reference>
<gene>
    <name evidence="4" type="ORF">J2776_000539</name>
</gene>
<evidence type="ECO:0000256" key="1">
    <source>
        <dbReference type="ARBA" id="ARBA00022676"/>
    </source>
</evidence>
<organism evidence="4 5">
    <name type="scientific">Paraburkholderia caledonica</name>
    <dbReference type="NCBI Taxonomy" id="134536"/>
    <lineage>
        <taxon>Bacteria</taxon>
        <taxon>Pseudomonadati</taxon>
        <taxon>Pseudomonadota</taxon>
        <taxon>Betaproteobacteria</taxon>
        <taxon>Burkholderiales</taxon>
        <taxon>Burkholderiaceae</taxon>
        <taxon>Paraburkholderia</taxon>
    </lineage>
</organism>
<keyword evidence="2" id="KW-0808">Transferase</keyword>
<dbReference type="InterPro" id="IPR002201">
    <property type="entry name" value="Glyco_trans_9"/>
</dbReference>
<accession>A0ABU1KSF0</accession>
<name>A0ABU1KSF0_9BURK</name>
<dbReference type="Pfam" id="PF01075">
    <property type="entry name" value="Glyco_transf_9"/>
    <property type="match status" value="1"/>
</dbReference>
<evidence type="ECO:0000313" key="4">
    <source>
        <dbReference type="EMBL" id="MDR6373863.1"/>
    </source>
</evidence>
<proteinExistence type="predicted"/>
<comment type="caution">
    <text evidence="4">The sequence shown here is derived from an EMBL/GenBank/DDBJ whole genome shotgun (WGS) entry which is preliminary data.</text>
</comment>
<dbReference type="EMBL" id="JAVDQN010000001">
    <property type="protein sequence ID" value="MDR6373863.1"/>
    <property type="molecule type" value="Genomic_DNA"/>
</dbReference>
<feature type="compositionally biased region" description="Low complexity" evidence="3">
    <location>
        <begin position="438"/>
        <end position="450"/>
    </location>
</feature>
<evidence type="ECO:0000256" key="3">
    <source>
        <dbReference type="SAM" id="MobiDB-lite"/>
    </source>
</evidence>
<dbReference type="Proteomes" id="UP001185254">
    <property type="component" value="Unassembled WGS sequence"/>
</dbReference>
<dbReference type="PANTHER" id="PTHR30160:SF1">
    <property type="entry name" value="LIPOPOLYSACCHARIDE 1,2-N-ACETYLGLUCOSAMINETRANSFERASE-RELATED"/>
    <property type="match status" value="1"/>
</dbReference>